<sequence length="827" mass="93922">MDCLCDEILQLVFYELPDPSALTMVSRRLLRFSQDPYVRAHYFLNHYGPVEAMYQAMSRGKLVTERVLDILLSSGAHLSRYLAQVAIHHFFYTQSHFIKTSWVREVPLKVFAHFLLLAEERYGEIPRGKGEDDGSTFNIFLKESRLPPHLKSVGWESIKSLMETYNFIPFSDRDPIMAQFPLALALEPRLLPYAVANGFSLDYKYRDFVFRKMFERPSPASEAGPADIAHNVQELCNLDPAMFVTRTVAAEICMEAKSNEIGYTALKKLDKSGHLRFELSTLVEDLLGTFLTTRSICTSNTGDVILRLFGDFPSADVSVRLVILVVIFLQAESMHWTPTTIRAKFEGLGIGIVTRKDIVNVLVNPFIEKYTYIEEFALREVGMKEDGSKGMASEQFEDLVEEVAAKCLEIACKGKLLKRLLEAYPRLKDRIGHIILQRYQIQMEDLPSWEDTACRPSYTATLCRDFLRYGMGEVHTLESLEPETLKQEPAEELSSDLEDHPISDASAATTRQPASGLGEITQETLSAMIRHDEIAPIRSRRRIMYTYGPSDSSCKLKYPADAMPVGKLAKSVFGARSAVLAVFMTHAVLNDNCGMLHHYLMYNDGSQSNTSSGRVPVTLKHFQLLARLGRAPNFYVWHDIEVGGEFYLDENDHLSKNNVVESPLQKKVKVETPQPNTLSSSPPTSSNRGKKRPRRTAAVSIRSYAVPDSDDEAIAQSDDPIDDYEEKKVAKESNLQLWIKHLSLLLKTETRKYNQIKKQLEKAAGPDTKIKVNKNDFIKSLATNLRTLRKIDAERRSEDHIHPGDEEYSEDEDDEDYMSRRKKRKTV</sequence>
<feature type="compositionally biased region" description="Acidic residues" evidence="1">
    <location>
        <begin position="806"/>
        <end position="816"/>
    </location>
</feature>
<reference evidence="2 3" key="1">
    <citation type="submission" date="2019-12" db="EMBL/GenBank/DDBJ databases">
        <authorList>
            <person name="Floudas D."/>
            <person name="Bentzer J."/>
            <person name="Ahren D."/>
            <person name="Johansson T."/>
            <person name="Persson P."/>
            <person name="Tunlid A."/>
        </authorList>
    </citation>
    <scope>NUCLEOTIDE SEQUENCE [LARGE SCALE GENOMIC DNA]</scope>
    <source>
        <strain evidence="2 3">CBS 102.39</strain>
    </source>
</reference>
<evidence type="ECO:0000256" key="1">
    <source>
        <dbReference type="SAM" id="MobiDB-lite"/>
    </source>
</evidence>
<dbReference type="Proteomes" id="UP000521872">
    <property type="component" value="Unassembled WGS sequence"/>
</dbReference>
<name>A0A8H4VPF5_9AGAR</name>
<feature type="region of interest" description="Disordered" evidence="1">
    <location>
        <begin position="790"/>
        <end position="827"/>
    </location>
</feature>
<keyword evidence="3" id="KW-1185">Reference proteome</keyword>
<evidence type="ECO:0000313" key="2">
    <source>
        <dbReference type="EMBL" id="KAF4617157.1"/>
    </source>
</evidence>
<comment type="caution">
    <text evidence="2">The sequence shown here is derived from an EMBL/GenBank/DDBJ whole genome shotgun (WGS) entry which is preliminary data.</text>
</comment>
<evidence type="ECO:0000313" key="3">
    <source>
        <dbReference type="Proteomes" id="UP000521872"/>
    </source>
</evidence>
<dbReference type="AlphaFoldDB" id="A0A8H4VPF5"/>
<protein>
    <submittedName>
        <fullName evidence="2">Uncharacterized protein</fullName>
    </submittedName>
</protein>
<feature type="compositionally biased region" description="Low complexity" evidence="1">
    <location>
        <begin position="672"/>
        <end position="686"/>
    </location>
</feature>
<feature type="compositionally biased region" description="Basic and acidic residues" evidence="1">
    <location>
        <begin position="790"/>
        <end position="805"/>
    </location>
</feature>
<feature type="region of interest" description="Disordered" evidence="1">
    <location>
        <begin position="665"/>
        <end position="698"/>
    </location>
</feature>
<accession>A0A8H4VPF5</accession>
<proteinExistence type="predicted"/>
<dbReference type="EMBL" id="JAACJL010000030">
    <property type="protein sequence ID" value="KAF4617157.1"/>
    <property type="molecule type" value="Genomic_DNA"/>
</dbReference>
<organism evidence="2 3">
    <name type="scientific">Agrocybe pediades</name>
    <dbReference type="NCBI Taxonomy" id="84607"/>
    <lineage>
        <taxon>Eukaryota</taxon>
        <taxon>Fungi</taxon>
        <taxon>Dikarya</taxon>
        <taxon>Basidiomycota</taxon>
        <taxon>Agaricomycotina</taxon>
        <taxon>Agaricomycetes</taxon>
        <taxon>Agaricomycetidae</taxon>
        <taxon>Agaricales</taxon>
        <taxon>Agaricineae</taxon>
        <taxon>Strophariaceae</taxon>
        <taxon>Agrocybe</taxon>
    </lineage>
</organism>
<gene>
    <name evidence="2" type="ORF">D9613_005940</name>
</gene>